<dbReference type="KEGG" id="arf:AR1Y2_1296"/>
<keyword evidence="4" id="KW-1185">Reference proteome</keyword>
<evidence type="ECO:0000256" key="2">
    <source>
        <dbReference type="SAM" id="SignalP"/>
    </source>
</evidence>
<gene>
    <name evidence="3" type="ORF">AR1Y2_1296</name>
</gene>
<reference evidence="3 4" key="1">
    <citation type="submission" date="2019-05" db="EMBL/GenBank/DDBJ databases">
        <title>Complete genome sequencing of Anaerostipes rhamnosivorans.</title>
        <authorList>
            <person name="Bui T.P.N."/>
            <person name="de Vos W.M."/>
        </authorList>
    </citation>
    <scope>NUCLEOTIDE SEQUENCE [LARGE SCALE GENOMIC DNA]</scope>
    <source>
        <strain evidence="3 4">1y2</strain>
    </source>
</reference>
<evidence type="ECO:0000313" key="3">
    <source>
        <dbReference type="EMBL" id="QCP34750.1"/>
    </source>
</evidence>
<proteinExistence type="predicted"/>
<evidence type="ECO:0000256" key="1">
    <source>
        <dbReference type="SAM" id="MobiDB-lite"/>
    </source>
</evidence>
<feature type="region of interest" description="Disordered" evidence="1">
    <location>
        <begin position="31"/>
        <end position="149"/>
    </location>
</feature>
<sequence length="149" mass="16420">MKKKWKRLAVFLALVVIGTGNHVLFALDQKETKDSSENGVSTEAVAADAVTGTEKHQEGLVNERTTENMAASVSEKIEGKARLPEIGGGGASKKTEASLKKYRQPKSPKEEYRNKNKYGTDSAGCKPGRYYNNTSWSRGDSIRRIRNSQ</sequence>
<keyword evidence="2" id="KW-0732">Signal</keyword>
<dbReference type="EMBL" id="CP040058">
    <property type="protein sequence ID" value="QCP34750.1"/>
    <property type="molecule type" value="Genomic_DNA"/>
</dbReference>
<protein>
    <submittedName>
        <fullName evidence="3">Uncharacterized protein</fullName>
    </submittedName>
</protein>
<dbReference type="Proteomes" id="UP000298653">
    <property type="component" value="Chromosome"/>
</dbReference>
<evidence type="ECO:0000313" key="4">
    <source>
        <dbReference type="Proteomes" id="UP000298653"/>
    </source>
</evidence>
<organism evidence="3 4">
    <name type="scientific">Anaerostipes rhamnosivorans</name>
    <dbReference type="NCBI Taxonomy" id="1229621"/>
    <lineage>
        <taxon>Bacteria</taxon>
        <taxon>Bacillati</taxon>
        <taxon>Bacillota</taxon>
        <taxon>Clostridia</taxon>
        <taxon>Lachnospirales</taxon>
        <taxon>Lachnospiraceae</taxon>
        <taxon>Anaerostipes</taxon>
    </lineage>
</organism>
<feature type="chain" id="PRO_5020841750" evidence="2">
    <location>
        <begin position="27"/>
        <end position="149"/>
    </location>
</feature>
<name>A0A4V1EG40_9FIRM</name>
<dbReference type="RefSeq" id="WP_137328250.1">
    <property type="nucleotide sequence ID" value="NZ_CP040058.1"/>
</dbReference>
<dbReference type="AlphaFoldDB" id="A0A4V1EG40"/>
<feature type="signal peptide" evidence="2">
    <location>
        <begin position="1"/>
        <end position="26"/>
    </location>
</feature>
<accession>A0A4V1EG40</accession>